<accession>A0ACB6QFW7</accession>
<dbReference type="Proteomes" id="UP000799755">
    <property type="component" value="Unassembled WGS sequence"/>
</dbReference>
<proteinExistence type="predicted"/>
<sequence length="355" mass="38682">MDDTEQADGTGNPSHSRQKRSRAGCLTCRTRRRKCDEGKPKCSNCISKGFECRYAAAFQILGKNNFTPDVSTSSKYTKVQFVSKASEKQHNSSEEYGGIHTNNASKDSTTSPIQQPESADAEEITGNDELATTRSSSAENYEFALHGLLALGAGNAGIINADHSVSPRTVLADSISSSHLQDKINVAQAQFALDGFSSDQGGVENQPEQSWEVIGTQDDVIIEDLSHERALELLKHYRYQIAPWLDICDRKHSFGCEVLGQSTASKSLRCALLSLAEAALGREKDGRQPPNPILIANDMERGDQIDNTQNGLLEVLPKVGHAIADLSGFWEQDVIVSLPSNLQDLTLPKNSVLHL</sequence>
<evidence type="ECO:0000313" key="2">
    <source>
        <dbReference type="Proteomes" id="UP000799755"/>
    </source>
</evidence>
<dbReference type="EMBL" id="MU003530">
    <property type="protein sequence ID" value="KAF2465385.1"/>
    <property type="molecule type" value="Genomic_DNA"/>
</dbReference>
<protein>
    <submittedName>
        <fullName evidence="1">Uncharacterized protein</fullName>
    </submittedName>
</protein>
<comment type="caution">
    <text evidence="1">The sequence shown here is derived from an EMBL/GenBank/DDBJ whole genome shotgun (WGS) entry which is preliminary data.</text>
</comment>
<evidence type="ECO:0000313" key="1">
    <source>
        <dbReference type="EMBL" id="KAF2465385.1"/>
    </source>
</evidence>
<gene>
    <name evidence="1" type="ORF">BDR25DRAFT_318620</name>
</gene>
<keyword evidence="2" id="KW-1185">Reference proteome</keyword>
<organism evidence="1 2">
    <name type="scientific">Lindgomyces ingoldianus</name>
    <dbReference type="NCBI Taxonomy" id="673940"/>
    <lineage>
        <taxon>Eukaryota</taxon>
        <taxon>Fungi</taxon>
        <taxon>Dikarya</taxon>
        <taxon>Ascomycota</taxon>
        <taxon>Pezizomycotina</taxon>
        <taxon>Dothideomycetes</taxon>
        <taxon>Pleosporomycetidae</taxon>
        <taxon>Pleosporales</taxon>
        <taxon>Lindgomycetaceae</taxon>
        <taxon>Lindgomyces</taxon>
    </lineage>
</organism>
<reference evidence="1" key="1">
    <citation type="journal article" date="2020" name="Stud. Mycol.">
        <title>101 Dothideomycetes genomes: a test case for predicting lifestyles and emergence of pathogens.</title>
        <authorList>
            <person name="Haridas S."/>
            <person name="Albert R."/>
            <person name="Binder M."/>
            <person name="Bloem J."/>
            <person name="Labutti K."/>
            <person name="Salamov A."/>
            <person name="Andreopoulos B."/>
            <person name="Baker S."/>
            <person name="Barry K."/>
            <person name="Bills G."/>
            <person name="Bluhm B."/>
            <person name="Cannon C."/>
            <person name="Castanera R."/>
            <person name="Culley D."/>
            <person name="Daum C."/>
            <person name="Ezra D."/>
            <person name="Gonzalez J."/>
            <person name="Henrissat B."/>
            <person name="Kuo A."/>
            <person name="Liang C."/>
            <person name="Lipzen A."/>
            <person name="Lutzoni F."/>
            <person name="Magnuson J."/>
            <person name="Mondo S."/>
            <person name="Nolan M."/>
            <person name="Ohm R."/>
            <person name="Pangilinan J."/>
            <person name="Park H.-J."/>
            <person name="Ramirez L."/>
            <person name="Alfaro M."/>
            <person name="Sun H."/>
            <person name="Tritt A."/>
            <person name="Yoshinaga Y."/>
            <person name="Zwiers L.-H."/>
            <person name="Turgeon B."/>
            <person name="Goodwin S."/>
            <person name="Spatafora J."/>
            <person name="Crous P."/>
            <person name="Grigoriev I."/>
        </authorList>
    </citation>
    <scope>NUCLEOTIDE SEQUENCE</scope>
    <source>
        <strain evidence="1">ATCC 200398</strain>
    </source>
</reference>
<name>A0ACB6QFW7_9PLEO</name>